<accession>A0A538SF02</accession>
<protein>
    <submittedName>
        <fullName evidence="5">Tetratricopeptide repeat protein</fullName>
    </submittedName>
</protein>
<evidence type="ECO:0000256" key="2">
    <source>
        <dbReference type="ARBA" id="ARBA00022803"/>
    </source>
</evidence>
<dbReference type="InterPro" id="IPR019734">
    <property type="entry name" value="TPR_rpt"/>
</dbReference>
<dbReference type="SMART" id="SM00028">
    <property type="entry name" value="TPR"/>
    <property type="match status" value="3"/>
</dbReference>
<reference evidence="5 6" key="1">
    <citation type="journal article" date="2019" name="Nat. Microbiol.">
        <title>Mediterranean grassland soil C-N compound turnover is dependent on rainfall and depth, and is mediated by genomically divergent microorganisms.</title>
        <authorList>
            <person name="Diamond S."/>
            <person name="Andeer P.F."/>
            <person name="Li Z."/>
            <person name="Crits-Christoph A."/>
            <person name="Burstein D."/>
            <person name="Anantharaman K."/>
            <person name="Lane K.R."/>
            <person name="Thomas B.C."/>
            <person name="Pan C."/>
            <person name="Northen T.R."/>
            <person name="Banfield J.F."/>
        </authorList>
    </citation>
    <scope>NUCLEOTIDE SEQUENCE [LARGE SCALE GENOMIC DNA]</scope>
    <source>
        <strain evidence="5">WS_3</strain>
    </source>
</reference>
<dbReference type="Gene3D" id="1.25.40.10">
    <property type="entry name" value="Tetratricopeptide repeat domain"/>
    <property type="match status" value="3"/>
</dbReference>
<dbReference type="InterPro" id="IPR011990">
    <property type="entry name" value="TPR-like_helical_dom_sf"/>
</dbReference>
<organism evidence="5 6">
    <name type="scientific">Eiseniibacteriota bacterium</name>
    <dbReference type="NCBI Taxonomy" id="2212470"/>
    <lineage>
        <taxon>Bacteria</taxon>
        <taxon>Candidatus Eiseniibacteriota</taxon>
    </lineage>
</organism>
<sequence>MKPPGAGAQPSFPDAVRERANRGSVRGAVGLLVALFLLASCGTAQARNPHCSGGIQYWSLWWTDKEKNNLEDYKRELGKAIEQLQMCSAEDPKDFEALGYLAWCYAEADSAAAAGRAFARAIEGLNAKGDKKGVDRVLTNRDSYWTTYYNTGIRKLKDALDLQGTMTKETESSVKPQLDKNLREAIAGLDKALLLKPGDANTLSALASAHDNLGDPAAAEALLREGLKNAPKDTTLQEAFRHIRLSGAIHQVGEKAYDPAIATLEEMAKSDSTSFDVVFNLASAYLNRGQTRQGDARKADLKSAGRWFAAASALKPDDCDVAYDAAIAYQNGGEWGSAEAYWRRALKCHPDDSSMLSDLAMVLVEEGKYAEAIETMHQGVMKSPKDKDLHHNLGSIYSKAGNKQKSTEELMVYLALDKGKPVPDAAAAAKAAKPGSTAAQTFSKMGPPDQLVVWETDNQKFESWFYWSKNNVFHFQGGELSVRSDWNTADLKPSGGTGGKK</sequence>
<keyword evidence="2 3" id="KW-0802">TPR repeat</keyword>
<feature type="coiled-coil region" evidence="4">
    <location>
        <begin position="63"/>
        <end position="90"/>
    </location>
</feature>
<evidence type="ECO:0000313" key="6">
    <source>
        <dbReference type="Proteomes" id="UP000320184"/>
    </source>
</evidence>
<dbReference type="InterPro" id="IPR051012">
    <property type="entry name" value="CellSynth/LPSAsmb/PSIAsmb"/>
</dbReference>
<feature type="repeat" description="TPR" evidence="3">
    <location>
        <begin position="353"/>
        <end position="386"/>
    </location>
</feature>
<evidence type="ECO:0000256" key="3">
    <source>
        <dbReference type="PROSITE-ProRule" id="PRU00339"/>
    </source>
</evidence>
<dbReference type="Pfam" id="PF13432">
    <property type="entry name" value="TPR_16"/>
    <property type="match status" value="1"/>
</dbReference>
<gene>
    <name evidence="5" type="ORF">E6K73_08925</name>
</gene>
<dbReference type="Pfam" id="PF13374">
    <property type="entry name" value="TPR_10"/>
    <property type="match status" value="1"/>
</dbReference>
<evidence type="ECO:0000256" key="4">
    <source>
        <dbReference type="SAM" id="Coils"/>
    </source>
</evidence>
<dbReference type="Proteomes" id="UP000320184">
    <property type="component" value="Unassembled WGS sequence"/>
</dbReference>
<proteinExistence type="predicted"/>
<evidence type="ECO:0000313" key="5">
    <source>
        <dbReference type="EMBL" id="TMQ49958.1"/>
    </source>
</evidence>
<keyword evidence="1" id="KW-0677">Repeat</keyword>
<dbReference type="PROSITE" id="PS50005">
    <property type="entry name" value="TPR"/>
    <property type="match status" value="1"/>
</dbReference>
<dbReference type="AlphaFoldDB" id="A0A538SF02"/>
<dbReference type="SUPFAM" id="SSF48452">
    <property type="entry name" value="TPR-like"/>
    <property type="match status" value="1"/>
</dbReference>
<dbReference type="EMBL" id="VBOT01000110">
    <property type="protein sequence ID" value="TMQ49958.1"/>
    <property type="molecule type" value="Genomic_DNA"/>
</dbReference>
<dbReference type="PANTHER" id="PTHR45586:SF1">
    <property type="entry name" value="LIPOPOLYSACCHARIDE ASSEMBLY PROTEIN B"/>
    <property type="match status" value="1"/>
</dbReference>
<name>A0A538SF02_UNCEI</name>
<keyword evidence="4" id="KW-0175">Coiled coil</keyword>
<dbReference type="PANTHER" id="PTHR45586">
    <property type="entry name" value="TPR REPEAT-CONTAINING PROTEIN PA4667"/>
    <property type="match status" value="1"/>
</dbReference>
<comment type="caution">
    <text evidence="5">The sequence shown here is derived from an EMBL/GenBank/DDBJ whole genome shotgun (WGS) entry which is preliminary data.</text>
</comment>
<evidence type="ECO:0000256" key="1">
    <source>
        <dbReference type="ARBA" id="ARBA00022737"/>
    </source>
</evidence>